<proteinExistence type="predicted"/>
<sequence length="23" mass="2641">MQQTYLLTTSQPVFLCKPTKSLL</sequence>
<reference evidence="1" key="1">
    <citation type="submission" date="2018-02" db="EMBL/GenBank/DDBJ databases">
        <title>Rhizophora mucronata_Transcriptome.</title>
        <authorList>
            <person name="Meera S.P."/>
            <person name="Sreeshan A."/>
            <person name="Augustine A."/>
        </authorList>
    </citation>
    <scope>NUCLEOTIDE SEQUENCE</scope>
    <source>
        <tissue evidence="1">Leaf</tissue>
    </source>
</reference>
<dbReference type="EMBL" id="GGEC01082471">
    <property type="protein sequence ID" value="MBX62955.1"/>
    <property type="molecule type" value="Transcribed_RNA"/>
</dbReference>
<organism evidence="1">
    <name type="scientific">Rhizophora mucronata</name>
    <name type="common">Asiatic mangrove</name>
    <dbReference type="NCBI Taxonomy" id="61149"/>
    <lineage>
        <taxon>Eukaryota</taxon>
        <taxon>Viridiplantae</taxon>
        <taxon>Streptophyta</taxon>
        <taxon>Embryophyta</taxon>
        <taxon>Tracheophyta</taxon>
        <taxon>Spermatophyta</taxon>
        <taxon>Magnoliopsida</taxon>
        <taxon>eudicotyledons</taxon>
        <taxon>Gunneridae</taxon>
        <taxon>Pentapetalae</taxon>
        <taxon>rosids</taxon>
        <taxon>fabids</taxon>
        <taxon>Malpighiales</taxon>
        <taxon>Rhizophoraceae</taxon>
        <taxon>Rhizophora</taxon>
    </lineage>
</organism>
<dbReference type="AlphaFoldDB" id="A0A2P2Q7J7"/>
<protein>
    <submittedName>
        <fullName evidence="1">Uncharacterized protein</fullName>
    </submittedName>
</protein>
<name>A0A2P2Q7J7_RHIMU</name>
<accession>A0A2P2Q7J7</accession>
<evidence type="ECO:0000313" key="1">
    <source>
        <dbReference type="EMBL" id="MBX62955.1"/>
    </source>
</evidence>